<organism evidence="1 2">
    <name type="scientific">Cyanobium gracile UHCC 0139</name>
    <dbReference type="NCBI Taxonomy" id="3110308"/>
    <lineage>
        <taxon>Bacteria</taxon>
        <taxon>Bacillati</taxon>
        <taxon>Cyanobacteriota</taxon>
        <taxon>Cyanophyceae</taxon>
        <taxon>Synechococcales</taxon>
        <taxon>Prochlorococcaceae</taxon>
        <taxon>Cyanobium</taxon>
    </lineage>
</organism>
<evidence type="ECO:0000313" key="1">
    <source>
        <dbReference type="EMBL" id="MEA5391687.1"/>
    </source>
</evidence>
<reference evidence="1 2" key="1">
    <citation type="submission" date="2023-12" db="EMBL/GenBank/DDBJ databases">
        <title>Baltic Sea Cyanobacteria.</title>
        <authorList>
            <person name="Delbaje E."/>
            <person name="Fewer D.P."/>
            <person name="Shishido T.K."/>
        </authorList>
    </citation>
    <scope>NUCLEOTIDE SEQUENCE [LARGE SCALE GENOMIC DNA]</scope>
    <source>
        <strain evidence="1 2">UHCC 0139</strain>
    </source>
</reference>
<dbReference type="RefSeq" id="WP_323305708.1">
    <property type="nucleotide sequence ID" value="NZ_JAYGHX010000006.1"/>
</dbReference>
<dbReference type="Proteomes" id="UP001304461">
    <property type="component" value="Unassembled WGS sequence"/>
</dbReference>
<protein>
    <recommendedName>
        <fullName evidence="3">Arc-like DNA binding domain-containing protein</fullName>
    </recommendedName>
</protein>
<name>A0ABU5RV90_9CYAN</name>
<keyword evidence="2" id="KW-1185">Reference proteome</keyword>
<gene>
    <name evidence="1" type="ORF">VB738_10505</name>
</gene>
<sequence length="191" mass="20017">MAVKSILLKVSPEAHAGIQEAAGRHQRSMQGVLVALIESWLQAGGPDPLQFDVVKPQPASGAAVDREARRAIEALVERVSDLQEQVLGLTASRDPGRSGWAERVVSDLGVGVERRGRSGGTPFGSAVVVTKTYDGQIPPDMRVSQAEQLASYQAGLGGLPPSTAASDESLAYLKELGTRPSTTAAPLDVHS</sequence>
<comment type="caution">
    <text evidence="1">The sequence shown here is derived from an EMBL/GenBank/DDBJ whole genome shotgun (WGS) entry which is preliminary data.</text>
</comment>
<accession>A0ABU5RV90</accession>
<proteinExistence type="predicted"/>
<evidence type="ECO:0008006" key="3">
    <source>
        <dbReference type="Google" id="ProtNLM"/>
    </source>
</evidence>
<dbReference type="EMBL" id="JAYGHX010000006">
    <property type="protein sequence ID" value="MEA5391687.1"/>
    <property type="molecule type" value="Genomic_DNA"/>
</dbReference>
<evidence type="ECO:0000313" key="2">
    <source>
        <dbReference type="Proteomes" id="UP001304461"/>
    </source>
</evidence>